<dbReference type="InterPro" id="IPR005202">
    <property type="entry name" value="TF_GRAS"/>
</dbReference>
<dbReference type="AlphaFoldDB" id="A0ABD3C0Z8"/>
<comment type="similarity">
    <text evidence="3">Belongs to the GRAS family.</text>
</comment>
<evidence type="ECO:0000256" key="3">
    <source>
        <dbReference type="PROSITE-ProRule" id="PRU01191"/>
    </source>
</evidence>
<dbReference type="Pfam" id="PF03514">
    <property type="entry name" value="GRAS"/>
    <property type="match status" value="1"/>
</dbReference>
<dbReference type="PROSITE" id="PS50985">
    <property type="entry name" value="GRAS"/>
    <property type="match status" value="1"/>
</dbReference>
<dbReference type="EMBL" id="JAVIJP010000054">
    <property type="protein sequence ID" value="KAL3623041.1"/>
    <property type="molecule type" value="Genomic_DNA"/>
</dbReference>
<feature type="short sequence motif" description="VHIID" evidence="3">
    <location>
        <begin position="275"/>
        <end position="279"/>
    </location>
</feature>
<organism evidence="4 5">
    <name type="scientific">Castilleja foliolosa</name>
    <dbReference type="NCBI Taxonomy" id="1961234"/>
    <lineage>
        <taxon>Eukaryota</taxon>
        <taxon>Viridiplantae</taxon>
        <taxon>Streptophyta</taxon>
        <taxon>Embryophyta</taxon>
        <taxon>Tracheophyta</taxon>
        <taxon>Spermatophyta</taxon>
        <taxon>Magnoliopsida</taxon>
        <taxon>eudicotyledons</taxon>
        <taxon>Gunneridae</taxon>
        <taxon>Pentapetalae</taxon>
        <taxon>asterids</taxon>
        <taxon>lamiids</taxon>
        <taxon>Lamiales</taxon>
        <taxon>Orobanchaceae</taxon>
        <taxon>Pedicularideae</taxon>
        <taxon>Castillejinae</taxon>
        <taxon>Castilleja</taxon>
    </lineage>
</organism>
<feature type="region of interest" description="Leucine repeat II (LRII)" evidence="3">
    <location>
        <begin position="325"/>
        <end position="357"/>
    </location>
</feature>
<feature type="region of interest" description="VHIID" evidence="3">
    <location>
        <begin position="244"/>
        <end position="309"/>
    </location>
</feature>
<accession>A0ABD3C0Z8</accession>
<evidence type="ECO:0000313" key="5">
    <source>
        <dbReference type="Proteomes" id="UP001632038"/>
    </source>
</evidence>
<comment type="caution">
    <text evidence="3">Lacks conserved residue(s) required for the propagation of feature annotation.</text>
</comment>
<dbReference type="PANTHER" id="PTHR31636">
    <property type="entry name" value="OSJNBA0084A10.13 PROTEIN-RELATED"/>
    <property type="match status" value="1"/>
</dbReference>
<evidence type="ECO:0000256" key="1">
    <source>
        <dbReference type="ARBA" id="ARBA00023015"/>
    </source>
</evidence>
<feature type="region of interest" description="SAW" evidence="3">
    <location>
        <begin position="463"/>
        <end position="538"/>
    </location>
</feature>
<keyword evidence="2" id="KW-0804">Transcription</keyword>
<protein>
    <submittedName>
        <fullName evidence="4">Scarecrow-like protein 9</fullName>
    </submittedName>
</protein>
<keyword evidence="1" id="KW-0805">Transcription regulation</keyword>
<sequence>MEEEMENKMHMLQESSDFQAKEISFYEILGKKYPLCSPQVNNYHKSTTSGSRHPIDVVDVNFLHIGRKSLGINDVLVENQKGGEIKVENILHTDVNEDRSNKESNNVPKEEFNDVLLHKVGEREKKFKARRTYRQCSRSKSMQCSGQAKEYNGSMGRRGKKMEVIDFRSLLIDCAKAIASDDRLAAEEYLKQIRQHSSPVGDGNQRLAHYFADGLEARLAGTGSQIHKSLVYKLTINSDYLRAYHTYLASSPYVTISMFVANKLITIKSKKAMKVHVIDFGIHYGIQWPTFIQSLAEREGGPPKLRITGIDFPQAGFRPTERIEETGCRLAHYAETFNVPFEYNVITQDWETIKIEDLKIEKDEFVAINCLYQAQNLRDEIGLEESSRTIVLNLIRKINPDIFIHGIVNGSYGNPFFLSRFREALFRFSAIYDMLETNIPRESPERMLIETVIFGKEAFNVIACEGWERVERPETYKQWQLRHLRSGFVQIPFERELMDSATYKVKKFYHSEFVIDEENNWLLMGWKGRTMYAMSCWQPI</sequence>
<dbReference type="Proteomes" id="UP001632038">
    <property type="component" value="Unassembled WGS sequence"/>
</dbReference>
<evidence type="ECO:0000256" key="2">
    <source>
        <dbReference type="ARBA" id="ARBA00023163"/>
    </source>
</evidence>
<comment type="caution">
    <text evidence="4">The sequence shown here is derived from an EMBL/GenBank/DDBJ whole genome shotgun (WGS) entry which is preliminary data.</text>
</comment>
<feature type="region of interest" description="Leucine repeat I (LRI)" evidence="3">
    <location>
        <begin position="165"/>
        <end position="225"/>
    </location>
</feature>
<proteinExistence type="inferred from homology"/>
<keyword evidence="5" id="KW-1185">Reference proteome</keyword>
<evidence type="ECO:0000313" key="4">
    <source>
        <dbReference type="EMBL" id="KAL3623041.1"/>
    </source>
</evidence>
<name>A0ABD3C0Z8_9LAMI</name>
<reference evidence="5" key="1">
    <citation type="journal article" date="2024" name="IScience">
        <title>Strigolactones Initiate the Formation of Haustorium-like Structures in Castilleja.</title>
        <authorList>
            <person name="Buerger M."/>
            <person name="Peterson D."/>
            <person name="Chory J."/>
        </authorList>
    </citation>
    <scope>NUCLEOTIDE SEQUENCE [LARGE SCALE GENOMIC DNA]</scope>
</reference>
<gene>
    <name evidence="4" type="primary">SCL9_2</name>
    <name evidence="4" type="ORF">CASFOL_031857</name>
</gene>